<reference evidence="1" key="1">
    <citation type="submission" date="2020-04" db="EMBL/GenBank/DDBJ databases">
        <authorList>
            <person name="Chiriac C."/>
            <person name="Salcher M."/>
            <person name="Ghai R."/>
            <person name="Kavagutti S V."/>
        </authorList>
    </citation>
    <scope>NUCLEOTIDE SEQUENCE</scope>
</reference>
<organism evidence="1">
    <name type="scientific">uncultured Caudovirales phage</name>
    <dbReference type="NCBI Taxonomy" id="2100421"/>
    <lineage>
        <taxon>Viruses</taxon>
        <taxon>Duplodnaviria</taxon>
        <taxon>Heunggongvirae</taxon>
        <taxon>Uroviricota</taxon>
        <taxon>Caudoviricetes</taxon>
        <taxon>Peduoviridae</taxon>
        <taxon>Maltschvirus</taxon>
        <taxon>Maltschvirus maltsch</taxon>
    </lineage>
</organism>
<gene>
    <name evidence="1" type="ORF">UFOVP672_32</name>
</gene>
<dbReference type="EMBL" id="LR796636">
    <property type="protein sequence ID" value="CAB4155818.1"/>
    <property type="molecule type" value="Genomic_DNA"/>
</dbReference>
<protein>
    <submittedName>
        <fullName evidence="1">Uncharacterized protein</fullName>
    </submittedName>
</protein>
<name>A0A6J5NFU0_9CAUD</name>
<evidence type="ECO:0000313" key="1">
    <source>
        <dbReference type="EMBL" id="CAB4155818.1"/>
    </source>
</evidence>
<sequence length="609" mass="67310">MPDQPPNNVPPAGGASNAALSVSGIPWNLLERMRPMFLEAGVSLPAGVEEKVPSVFLGGTVRDLGINIGDNLRGQNLYLQNQDVVTIEEGTGRTQLMTPERFVSWTEDFITFWKYDKQHAEKVQSMSPQTAKLVLVNGHFRAKLPVLRGVNMVKLPVLDKQGGVRLLPQGYDPESGIFTVRGGIDYPEDVPLDHAVERLKEMHLWFPWGDDGRSLAVHLTAMLTVFCAAMVKEGARVPMFLYNSNMVGSGKTQLAKMALLLVHGRGGVATLWDRNEEFKKELDSAAQALEPFLFFDDLGGYLKNNLLNGWLTSARWDGRIMGTRERFTVPLRGVTLATGNQLKLSEDLGRRTLIADLFATQTVQERQLPPDVQVITDDWVLSEDIRGPLLGCLYALVRDAFGTGEAKRLAALRVLRVLPSFEAWSRLVPPVVVAAGFADPLVQPVLPDAGSTDSTDRAKTVVKAIELFALPAFKKSVSVSLVDLCVAARRSGCFLGVLGTVEEMVRELDARRGAWPMYEEVKSGWVDDGLGGMVAGKEVERRAPETDEEREKVAERFMDKPTSISFGLRIRKALGMEFLCDGKRWVFGAREDAARSTFTLRRKEDEVTA</sequence>
<proteinExistence type="predicted"/>
<accession>A0A6J5NFU0</accession>